<dbReference type="AlphaFoldDB" id="A0A9P9KEQ7"/>
<dbReference type="Pfam" id="PF00085">
    <property type="entry name" value="Thioredoxin"/>
    <property type="match status" value="1"/>
</dbReference>
<comment type="caution">
    <text evidence="5">The sequence shown here is derived from an EMBL/GenBank/DDBJ whole genome shotgun (WGS) entry which is preliminary data.</text>
</comment>
<name>A0A9P9KEQ7_FUSSL</name>
<feature type="domain" description="Thioredoxin" evidence="4">
    <location>
        <begin position="27"/>
        <end position="168"/>
    </location>
</feature>
<dbReference type="PANTHER" id="PTHR46115">
    <property type="entry name" value="THIOREDOXIN-LIKE PROTEIN 1"/>
    <property type="match status" value="1"/>
</dbReference>
<evidence type="ECO:0000256" key="2">
    <source>
        <dbReference type="ARBA" id="ARBA00023157"/>
    </source>
</evidence>
<comment type="similarity">
    <text evidence="1">Belongs to the thioredoxin family.</text>
</comment>
<organism evidence="5 6">
    <name type="scientific">Fusarium solani</name>
    <name type="common">Filamentous fungus</name>
    <dbReference type="NCBI Taxonomy" id="169388"/>
    <lineage>
        <taxon>Eukaryota</taxon>
        <taxon>Fungi</taxon>
        <taxon>Dikarya</taxon>
        <taxon>Ascomycota</taxon>
        <taxon>Pezizomycotina</taxon>
        <taxon>Sordariomycetes</taxon>
        <taxon>Hypocreomycetidae</taxon>
        <taxon>Hypocreales</taxon>
        <taxon>Nectriaceae</taxon>
        <taxon>Fusarium</taxon>
        <taxon>Fusarium solani species complex</taxon>
    </lineage>
</organism>
<reference evidence="5" key="1">
    <citation type="journal article" date="2021" name="Nat. Commun.">
        <title>Genetic determinants of endophytism in the Arabidopsis root mycobiome.</title>
        <authorList>
            <person name="Mesny F."/>
            <person name="Miyauchi S."/>
            <person name="Thiergart T."/>
            <person name="Pickel B."/>
            <person name="Atanasova L."/>
            <person name="Karlsson M."/>
            <person name="Huettel B."/>
            <person name="Barry K.W."/>
            <person name="Haridas S."/>
            <person name="Chen C."/>
            <person name="Bauer D."/>
            <person name="Andreopoulos W."/>
            <person name="Pangilinan J."/>
            <person name="LaButti K."/>
            <person name="Riley R."/>
            <person name="Lipzen A."/>
            <person name="Clum A."/>
            <person name="Drula E."/>
            <person name="Henrissat B."/>
            <person name="Kohler A."/>
            <person name="Grigoriev I.V."/>
            <person name="Martin F.M."/>
            <person name="Hacquard S."/>
        </authorList>
    </citation>
    <scope>NUCLEOTIDE SEQUENCE</scope>
    <source>
        <strain evidence="5">FSSC 5 MPI-SDFR-AT-0091</strain>
    </source>
</reference>
<evidence type="ECO:0000256" key="3">
    <source>
        <dbReference type="SAM" id="MobiDB-lite"/>
    </source>
</evidence>
<dbReference type="EMBL" id="JAGTJS010000008">
    <property type="protein sequence ID" value="KAH7259887.1"/>
    <property type="molecule type" value="Genomic_DNA"/>
</dbReference>
<dbReference type="PROSITE" id="PS51352">
    <property type="entry name" value="THIOREDOXIN_2"/>
    <property type="match status" value="1"/>
</dbReference>
<keyword evidence="6" id="KW-1185">Reference proteome</keyword>
<dbReference type="OrthoDB" id="19690at2759"/>
<keyword evidence="2" id="KW-1015">Disulfide bond</keyword>
<evidence type="ECO:0000256" key="1">
    <source>
        <dbReference type="ARBA" id="ARBA00008987"/>
    </source>
</evidence>
<dbReference type="PRINTS" id="PR00421">
    <property type="entry name" value="THIOREDOXIN"/>
</dbReference>
<gene>
    <name evidence="5" type="ORF">B0J15DRAFT_491322</name>
</gene>
<dbReference type="InterPro" id="IPR036249">
    <property type="entry name" value="Thioredoxin-like_sf"/>
</dbReference>
<dbReference type="Gene3D" id="3.40.30.10">
    <property type="entry name" value="Glutaredoxin"/>
    <property type="match status" value="1"/>
</dbReference>
<sequence>MHLPRGKYKQVEGLNDPRNKPRNRKKILLEKKPPSLHLPSKRYRLDLFTRHPSTAKMIHHINSSEELQSLLNSTTYVAVDFFADWCPPCKAIAPVFETLATKHSVPDVLAFAKVNVDHVQDVARTYGVTAMPTFLFFKEGNQVAVNGQAMIRGADPRSLGAAAEKLGGLAQKRVEAAKSSL</sequence>
<evidence type="ECO:0000313" key="6">
    <source>
        <dbReference type="Proteomes" id="UP000736672"/>
    </source>
</evidence>
<dbReference type="Proteomes" id="UP000736672">
    <property type="component" value="Unassembled WGS sequence"/>
</dbReference>
<evidence type="ECO:0000313" key="5">
    <source>
        <dbReference type="EMBL" id="KAH7259887.1"/>
    </source>
</evidence>
<dbReference type="InterPro" id="IPR013766">
    <property type="entry name" value="Thioredoxin_domain"/>
</dbReference>
<dbReference type="SUPFAM" id="SSF52833">
    <property type="entry name" value="Thioredoxin-like"/>
    <property type="match status" value="1"/>
</dbReference>
<dbReference type="CDD" id="cd02947">
    <property type="entry name" value="TRX_family"/>
    <property type="match status" value="1"/>
</dbReference>
<proteinExistence type="inferred from homology"/>
<feature type="region of interest" description="Disordered" evidence="3">
    <location>
        <begin position="1"/>
        <end position="23"/>
    </location>
</feature>
<protein>
    <submittedName>
        <fullName evidence="5">Thioredoxin-like protein</fullName>
    </submittedName>
</protein>
<accession>A0A9P9KEQ7</accession>
<evidence type="ECO:0000259" key="4">
    <source>
        <dbReference type="PROSITE" id="PS51352"/>
    </source>
</evidence>